<evidence type="ECO:0000256" key="5">
    <source>
        <dbReference type="ARBA" id="ARBA00022801"/>
    </source>
</evidence>
<evidence type="ECO:0000256" key="4">
    <source>
        <dbReference type="ARBA" id="ARBA00019905"/>
    </source>
</evidence>
<dbReference type="InterPro" id="IPR011613">
    <property type="entry name" value="GH15-like"/>
</dbReference>
<dbReference type="Proteomes" id="UP000235945">
    <property type="component" value="Unassembled WGS sequence"/>
</dbReference>
<evidence type="ECO:0000313" key="15">
    <source>
        <dbReference type="EMBL" id="PNE29873.1"/>
    </source>
</evidence>
<evidence type="ECO:0000313" key="17">
    <source>
        <dbReference type="Proteomes" id="UP000528608"/>
    </source>
</evidence>
<dbReference type="InterPro" id="IPR008928">
    <property type="entry name" value="6-hairpin_glycosidase_sf"/>
</dbReference>
<sequence length="594" mass="65577">MAALIEDYALIGDLQTAALVGRDGSIDWLCLPRFDSAACFAALLGDEDNGHWRLAPDGAGECTRRAYLADSLVLETVWETGTGTVKVTDFMPQRDTAPDVVRIVEGVSGSVDMLGVLRLRFDYGDVVPWMRRCDGHRVAVAGPDSIWLRSEPPVRTYGKDLSTRCEFTVAEGDRVAFVLTWHPSHEPRPALIDPAESLRHSLADWRAWAARCTYDGPHREAVLRSLITLKALTYAPTGGIVAAPTTSLPEELGGVRNWDYRYCWLRDSTLTLGALLSAGYADEARSWRDWLLRAVAGDPADLQIMYGLAGERRLPETELPWLPGYERSFPVRVGNGAVGQLQLDVYGEVIDSFHVAREGGIADEPHAWNLQRSLMQFIERHWREPDEGIWEIRGPRRHFVHSKVMAWVAADRAVRALEARPRLRGDLDGWRAMRDEVHAEVCAHGYDAGRGTFTQSYGSAELDAATLLIPRVGFLPPGDPRVVGTVDAVRRELGRGGLVRRYSLDDKSLDGLPGGEGVFLVCSFWLADALHLTGRAEEARELFERLLSLRNDVGLLSEEYDPAALRQLGNFPQAFSHIGLVGTALALSGAGTAH</sequence>
<name>A0A2N8NM78_STREU</name>
<dbReference type="GO" id="GO:0005993">
    <property type="term" value="P:trehalose catabolic process"/>
    <property type="evidence" value="ECO:0007669"/>
    <property type="project" value="UniProtKB-ARBA"/>
</dbReference>
<dbReference type="PANTHER" id="PTHR31616:SF0">
    <property type="entry name" value="GLUCAN 1,4-ALPHA-GLUCOSIDASE"/>
    <property type="match status" value="1"/>
</dbReference>
<evidence type="ECO:0000256" key="2">
    <source>
        <dbReference type="ARBA" id="ARBA00006188"/>
    </source>
</evidence>
<comment type="pathway">
    <text evidence="11">Glycan degradation; trehalose degradation; D-glucose from alpha,alpha-trehalose: step 1/1.</text>
</comment>
<dbReference type="PANTHER" id="PTHR31616">
    <property type="entry name" value="TREHALASE"/>
    <property type="match status" value="1"/>
</dbReference>
<reference evidence="16" key="2">
    <citation type="submission" date="2015-07" db="EMBL/GenBank/DDBJ databases">
        <authorList>
            <person name="Graham D.E."/>
            <person name="Giannone R.J."/>
            <person name="Gulvik C.A."/>
            <person name="Hettich R.L."/>
            <person name="Klingeman D.M."/>
            <person name="Mahan K.M."/>
            <person name="Parry R.J."/>
            <person name="Spain J.C."/>
        </authorList>
    </citation>
    <scope>NUCLEOTIDE SEQUENCE [LARGE SCALE GENOMIC DNA]</scope>
    <source>
        <strain evidence="16">ATCC 27428</strain>
    </source>
</reference>
<dbReference type="GO" id="GO:0004555">
    <property type="term" value="F:alpha,alpha-trehalase activity"/>
    <property type="evidence" value="ECO:0007669"/>
    <property type="project" value="UniProtKB-EC"/>
</dbReference>
<evidence type="ECO:0000256" key="10">
    <source>
        <dbReference type="ARBA" id="ARBA00053030"/>
    </source>
</evidence>
<keyword evidence="5" id="KW-0378">Hydrolase</keyword>
<evidence type="ECO:0000256" key="3">
    <source>
        <dbReference type="ARBA" id="ARBA00012757"/>
    </source>
</evidence>
<evidence type="ECO:0000256" key="9">
    <source>
        <dbReference type="ARBA" id="ARBA00031637"/>
    </source>
</evidence>
<comment type="caution">
    <text evidence="15">The sequence shown here is derived from an EMBL/GenBank/DDBJ whole genome shotgun (WGS) entry which is preliminary data.</text>
</comment>
<evidence type="ECO:0000256" key="8">
    <source>
        <dbReference type="ARBA" id="ARBA00030473"/>
    </source>
</evidence>
<dbReference type="FunFam" id="1.50.10.10:FF:000005">
    <property type="entry name" value="Glycosyl hydrolase, glucoamylase"/>
    <property type="match status" value="1"/>
</dbReference>
<protein>
    <recommendedName>
        <fullName evidence="4">Trehalase</fullName>
        <ecNumber evidence="3">3.2.1.28</ecNumber>
    </recommendedName>
    <alternativeName>
        <fullName evidence="8">Alpha,alpha-trehalase</fullName>
    </alternativeName>
    <alternativeName>
        <fullName evidence="9">Alpha,alpha-trehalose glucohydrolase</fullName>
    </alternativeName>
</protein>
<evidence type="ECO:0000256" key="11">
    <source>
        <dbReference type="ARBA" id="ARBA00060615"/>
    </source>
</evidence>
<keyword evidence="16" id="KW-1185">Reference proteome</keyword>
<evidence type="ECO:0000259" key="13">
    <source>
        <dbReference type="Pfam" id="PF19291"/>
    </source>
</evidence>
<dbReference type="SUPFAM" id="SSF48208">
    <property type="entry name" value="Six-hairpin glycosidases"/>
    <property type="match status" value="1"/>
</dbReference>
<evidence type="ECO:0000256" key="6">
    <source>
        <dbReference type="ARBA" id="ARBA00023277"/>
    </source>
</evidence>
<organism evidence="15 16">
    <name type="scientific">Streptomyces eurocidicus</name>
    <name type="common">Streptoverticillium eurocidicus</name>
    <dbReference type="NCBI Taxonomy" id="66423"/>
    <lineage>
        <taxon>Bacteria</taxon>
        <taxon>Bacillati</taxon>
        <taxon>Actinomycetota</taxon>
        <taxon>Actinomycetes</taxon>
        <taxon>Kitasatosporales</taxon>
        <taxon>Streptomycetaceae</taxon>
        <taxon>Streptomyces</taxon>
    </lineage>
</organism>
<evidence type="ECO:0000313" key="16">
    <source>
        <dbReference type="Proteomes" id="UP000235945"/>
    </source>
</evidence>
<dbReference type="AlphaFoldDB" id="A0A2N8NM78"/>
<dbReference type="OrthoDB" id="3902805at2"/>
<keyword evidence="6" id="KW-0119">Carbohydrate metabolism</keyword>
<reference evidence="14 17" key="3">
    <citation type="submission" date="2020-08" db="EMBL/GenBank/DDBJ databases">
        <title>Genomic Encyclopedia of Type Strains, Phase III (KMG-III): the genomes of soil and plant-associated and newly described type strains.</title>
        <authorList>
            <person name="Whitman W."/>
        </authorList>
    </citation>
    <scope>NUCLEOTIDE SEQUENCE [LARGE SCALE GENOMIC DNA]</scope>
    <source>
        <strain evidence="14 17">CECT 3259</strain>
    </source>
</reference>
<keyword evidence="7" id="KW-0326">Glycosidase</keyword>
<evidence type="ECO:0000259" key="12">
    <source>
        <dbReference type="Pfam" id="PF00723"/>
    </source>
</evidence>
<dbReference type="EC" id="3.2.1.28" evidence="3"/>
<comment type="cofactor">
    <cofactor evidence="10">
        <name>phosphate</name>
        <dbReference type="ChEBI" id="CHEBI:43474"/>
    </cofactor>
</comment>
<gene>
    <name evidence="15" type="ORF">AF335_32665</name>
    <name evidence="14" type="ORF">FHS36_001782</name>
</gene>
<dbReference type="Gene3D" id="1.50.10.10">
    <property type="match status" value="1"/>
</dbReference>
<dbReference type="Pfam" id="PF00723">
    <property type="entry name" value="Glyco_hydro_15"/>
    <property type="match status" value="1"/>
</dbReference>
<dbReference type="EMBL" id="LGUI01000015">
    <property type="protein sequence ID" value="PNE29873.1"/>
    <property type="molecule type" value="Genomic_DNA"/>
</dbReference>
<comment type="catalytic activity">
    <reaction evidence="1">
        <text>alpha,alpha-trehalose + H2O = alpha-D-glucose + beta-D-glucose</text>
        <dbReference type="Rhea" id="RHEA:32675"/>
        <dbReference type="ChEBI" id="CHEBI:15377"/>
        <dbReference type="ChEBI" id="CHEBI:15903"/>
        <dbReference type="ChEBI" id="CHEBI:16551"/>
        <dbReference type="ChEBI" id="CHEBI:17925"/>
        <dbReference type="EC" id="3.2.1.28"/>
    </reaction>
</comment>
<evidence type="ECO:0000313" key="14">
    <source>
        <dbReference type="EMBL" id="MBB5118350.1"/>
    </source>
</evidence>
<proteinExistence type="inferred from homology"/>
<evidence type="ECO:0000256" key="1">
    <source>
        <dbReference type="ARBA" id="ARBA00001576"/>
    </source>
</evidence>
<accession>A0A2N8NM78</accession>
<reference evidence="15" key="1">
    <citation type="submission" date="2015-07" db="EMBL/GenBank/DDBJ databases">
        <authorList>
            <person name="Noorani M."/>
        </authorList>
    </citation>
    <scope>NUCLEOTIDE SEQUENCE [LARGE SCALE GENOMIC DNA]</scope>
    <source>
        <strain evidence="15">ATCC 27428</strain>
    </source>
</reference>
<dbReference type="EMBL" id="JACHJF010000004">
    <property type="protein sequence ID" value="MBB5118350.1"/>
    <property type="molecule type" value="Genomic_DNA"/>
</dbReference>
<dbReference type="Pfam" id="PF19291">
    <property type="entry name" value="TREH_N"/>
    <property type="match status" value="1"/>
</dbReference>
<dbReference type="InterPro" id="IPR045582">
    <property type="entry name" value="Trehalase-like_N"/>
</dbReference>
<dbReference type="RefSeq" id="WP_102922153.1">
    <property type="nucleotide sequence ID" value="NZ_JACHJF010000004.1"/>
</dbReference>
<feature type="domain" description="Trehalase-like N-terminal" evidence="13">
    <location>
        <begin position="2"/>
        <end position="149"/>
    </location>
</feature>
<evidence type="ECO:0000256" key="7">
    <source>
        <dbReference type="ARBA" id="ARBA00023295"/>
    </source>
</evidence>
<comment type="similarity">
    <text evidence="2">Belongs to the glycosyl hydrolase 15 family.</text>
</comment>
<dbReference type="Proteomes" id="UP000528608">
    <property type="component" value="Unassembled WGS sequence"/>
</dbReference>
<dbReference type="InterPro" id="IPR012341">
    <property type="entry name" value="6hp_glycosidase-like_sf"/>
</dbReference>
<feature type="domain" description="GH15-like" evidence="12">
    <location>
        <begin position="216"/>
        <end position="583"/>
    </location>
</feature>